<feature type="transmembrane region" description="Helical" evidence="6">
    <location>
        <begin position="7"/>
        <end position="30"/>
    </location>
</feature>
<dbReference type="EMBL" id="JABMCB010000169">
    <property type="protein sequence ID" value="NUU75298.1"/>
    <property type="molecule type" value="Genomic_DNA"/>
</dbReference>
<feature type="transmembrane region" description="Helical" evidence="6">
    <location>
        <begin position="338"/>
        <end position="357"/>
    </location>
</feature>
<evidence type="ECO:0000256" key="4">
    <source>
        <dbReference type="ARBA" id="ARBA00022989"/>
    </source>
</evidence>
<feature type="transmembrane region" description="Helical" evidence="6">
    <location>
        <begin position="378"/>
        <end position="396"/>
    </location>
</feature>
<keyword evidence="2" id="KW-1003">Cell membrane</keyword>
<evidence type="ECO:0000256" key="5">
    <source>
        <dbReference type="ARBA" id="ARBA00023136"/>
    </source>
</evidence>
<comment type="caution">
    <text evidence="7">The sequence shown here is derived from an EMBL/GenBank/DDBJ whole genome shotgun (WGS) entry which is preliminary data.</text>
</comment>
<dbReference type="Proteomes" id="UP000526125">
    <property type="component" value="Unassembled WGS sequence"/>
</dbReference>
<evidence type="ECO:0000256" key="2">
    <source>
        <dbReference type="ARBA" id="ARBA00022475"/>
    </source>
</evidence>
<evidence type="ECO:0000256" key="1">
    <source>
        <dbReference type="ARBA" id="ARBA00004651"/>
    </source>
</evidence>
<feature type="transmembrane region" description="Helical" evidence="6">
    <location>
        <begin position="120"/>
        <end position="140"/>
    </location>
</feature>
<keyword evidence="4 6" id="KW-1133">Transmembrane helix</keyword>
<feature type="transmembrane region" description="Helical" evidence="6">
    <location>
        <begin position="91"/>
        <end position="114"/>
    </location>
</feature>
<keyword evidence="5 6" id="KW-0472">Membrane</keyword>
<feature type="transmembrane region" description="Helical" evidence="6">
    <location>
        <begin position="434"/>
        <end position="451"/>
    </location>
</feature>
<dbReference type="PANTHER" id="PTHR30250">
    <property type="entry name" value="PST FAMILY PREDICTED COLANIC ACID TRANSPORTER"/>
    <property type="match status" value="1"/>
</dbReference>
<accession>A0A7Y6BUK3</accession>
<dbReference type="RefSeq" id="WP_175395129.1">
    <property type="nucleotide sequence ID" value="NZ_JABMCB010000169.1"/>
</dbReference>
<comment type="subcellular location">
    <subcellularLocation>
        <location evidence="1">Cell membrane</location>
        <topology evidence="1">Multi-pass membrane protein</topology>
    </subcellularLocation>
</comment>
<feature type="transmembrane region" description="Helical" evidence="6">
    <location>
        <begin position="50"/>
        <end position="70"/>
    </location>
</feature>
<keyword evidence="3 6" id="KW-0812">Transmembrane</keyword>
<proteinExistence type="predicted"/>
<feature type="transmembrane region" description="Helical" evidence="6">
    <location>
        <begin position="463"/>
        <end position="486"/>
    </location>
</feature>
<evidence type="ECO:0000256" key="3">
    <source>
        <dbReference type="ARBA" id="ARBA00022692"/>
    </source>
</evidence>
<feature type="transmembrane region" description="Helical" evidence="6">
    <location>
        <begin position="266"/>
        <end position="294"/>
    </location>
</feature>
<dbReference type="InterPro" id="IPR050833">
    <property type="entry name" value="Poly_Biosynth_Transport"/>
</dbReference>
<reference evidence="7 8" key="1">
    <citation type="submission" date="2020-05" db="EMBL/GenBank/DDBJ databases">
        <title>Genome Sequencing of Type Strains.</title>
        <authorList>
            <person name="Lemaire J.F."/>
            <person name="Inderbitzin P."/>
            <person name="Gregorio O.A."/>
            <person name="Collins S.B."/>
            <person name="Wespe N."/>
            <person name="Knight-Connoni V."/>
        </authorList>
    </citation>
    <scope>NUCLEOTIDE SEQUENCE [LARGE SCALE GENOMIC DNA]</scope>
    <source>
        <strain evidence="7 8">LMG 21957</strain>
    </source>
</reference>
<keyword evidence="8" id="KW-1185">Reference proteome</keyword>
<feature type="transmembrane region" description="Helical" evidence="6">
    <location>
        <begin position="238"/>
        <end position="260"/>
    </location>
</feature>
<feature type="transmembrane region" description="Helical" evidence="6">
    <location>
        <begin position="306"/>
        <end position="326"/>
    </location>
</feature>
<sequence length="509" mass="58684">MLRTKKALVNIVVALFGQILGLFVSFIARIYFVKYLGAEYLGLNGLFTNIISILSLVELGIGPAIVYSLYRPLAENDIQKVKSLMKLYKKAYTLIGIIIFIVGLLVIPILPLFVTNKANIIGLEPIFVLFVINASISYFFSYKRNLIIADQYRYVATIYRYSFFIFLNVLQIFILFLTKNYLIFLIMMILCTLLENIFVARRADRMYPFLKKKNALKLDKGTILEIKRNTSALIFHKIGGVVINSTDNILISINLGVIWVGLYSNYLLIITALHTMIGQIFTAVTATVGNLVAVESKKKSLFMFQVIYLANFWIYGLCLIGLFLLINPFMNFWLGKQMLISMDVVSFILINFYIQGMRKTVLTFREASGLYWNDRYKPLFEVTVNLIVSIILVPHYGLPGIFIGTIVSTMTICFWLEPYVLYKHGFHSPLKPYFLKYIYYLIVLLVAGVITHEVTSLIAEESVISFIFIALISLSLPNVIFLIFFYRTKEFQYWFNLFKSVFKKRMQKK</sequence>
<evidence type="ECO:0000313" key="7">
    <source>
        <dbReference type="EMBL" id="NUU75298.1"/>
    </source>
</evidence>
<name>A0A7Y6BUK3_9BACL</name>
<evidence type="ECO:0000256" key="6">
    <source>
        <dbReference type="SAM" id="Phobius"/>
    </source>
</evidence>
<feature type="transmembrane region" description="Helical" evidence="6">
    <location>
        <begin position="402"/>
        <end position="422"/>
    </location>
</feature>
<feature type="transmembrane region" description="Helical" evidence="6">
    <location>
        <begin position="181"/>
        <end position="200"/>
    </location>
</feature>
<protein>
    <submittedName>
        <fullName evidence="7">Sugar translocase</fullName>
    </submittedName>
</protein>
<dbReference type="GO" id="GO:0005886">
    <property type="term" value="C:plasma membrane"/>
    <property type="evidence" value="ECO:0007669"/>
    <property type="project" value="UniProtKB-SubCell"/>
</dbReference>
<feature type="transmembrane region" description="Helical" evidence="6">
    <location>
        <begin position="152"/>
        <end position="175"/>
    </location>
</feature>
<dbReference type="AlphaFoldDB" id="A0A7Y6BUK3"/>
<dbReference type="PANTHER" id="PTHR30250:SF26">
    <property type="entry name" value="PSMA PROTEIN"/>
    <property type="match status" value="1"/>
</dbReference>
<gene>
    <name evidence="7" type="ORF">HP552_08645</name>
</gene>
<organism evidence="7 8">
    <name type="scientific">Paenibacillus xylanilyticus</name>
    <dbReference type="NCBI Taxonomy" id="248903"/>
    <lineage>
        <taxon>Bacteria</taxon>
        <taxon>Bacillati</taxon>
        <taxon>Bacillota</taxon>
        <taxon>Bacilli</taxon>
        <taxon>Bacillales</taxon>
        <taxon>Paenibacillaceae</taxon>
        <taxon>Paenibacillus</taxon>
    </lineage>
</organism>
<evidence type="ECO:0000313" key="8">
    <source>
        <dbReference type="Proteomes" id="UP000526125"/>
    </source>
</evidence>